<name>A0A372KK99_9STRE</name>
<dbReference type="InterPro" id="IPR021462">
    <property type="entry name" value="DUF3114"/>
</dbReference>
<dbReference type="KEGG" id="schj:DDV21_008295"/>
<accession>A0A346NDJ1</accession>
<protein>
    <submittedName>
        <fullName evidence="3">DUF3114 domain-containing protein</fullName>
    </submittedName>
</protein>
<evidence type="ECO:0000313" key="5">
    <source>
        <dbReference type="Proteomes" id="UP000262901"/>
    </source>
</evidence>
<keyword evidence="6" id="KW-1185">Reference proteome</keyword>
<accession>A0A372KK99</accession>
<evidence type="ECO:0000313" key="1">
    <source>
        <dbReference type="EMBL" id="AXQ79086.1"/>
    </source>
</evidence>
<evidence type="ECO:0000313" key="3">
    <source>
        <dbReference type="EMBL" id="RFU52334.1"/>
    </source>
</evidence>
<evidence type="ECO:0000313" key="4">
    <source>
        <dbReference type="Proteomes" id="UP000246115"/>
    </source>
</evidence>
<dbReference type="OrthoDB" id="2231884at2"/>
<dbReference type="Proteomes" id="UP000246115">
    <property type="component" value="Chromosome"/>
</dbReference>
<dbReference type="EMBL" id="QVQY01000008">
    <property type="protein sequence ID" value="RFU51282.1"/>
    <property type="molecule type" value="Genomic_DNA"/>
</dbReference>
<dbReference type="EMBL" id="CP031733">
    <property type="protein sequence ID" value="AXQ79086.1"/>
    <property type="molecule type" value="Genomic_DNA"/>
</dbReference>
<reference evidence="4" key="3">
    <citation type="submission" date="2018-08" db="EMBL/GenBank/DDBJ databases">
        <title>Streptococcus chenjunshii sp. nov., isolated from stools sample of the Tibetan antelope in the Qinghai-Tibet plateau, China.</title>
        <authorList>
            <person name="Tian Z."/>
        </authorList>
    </citation>
    <scope>NUCLEOTIDE SEQUENCE [LARGE SCALE GENOMIC DNA]</scope>
    <source>
        <strain evidence="4">Z15</strain>
    </source>
</reference>
<dbReference type="AlphaFoldDB" id="A0A372KK99"/>
<gene>
    <name evidence="1" type="ORF">DDV21_008295</name>
    <name evidence="2" type="ORF">DDV22_04555</name>
    <name evidence="3" type="ORF">DDV23_10220</name>
</gene>
<dbReference type="Proteomes" id="UP000264056">
    <property type="component" value="Unassembled WGS sequence"/>
</dbReference>
<evidence type="ECO:0000313" key="2">
    <source>
        <dbReference type="EMBL" id="RFU51282.1"/>
    </source>
</evidence>
<proteinExistence type="predicted"/>
<dbReference type="EMBL" id="QVQZ01000040">
    <property type="protein sequence ID" value="RFU52334.1"/>
    <property type="molecule type" value="Genomic_DNA"/>
</dbReference>
<sequence length="290" mass="33951">MLIGDQEFLDFWQKSSVGLTEKSARSLLEKLMQLAAMPAELSGEAGEIQKLLESFSDSLVPDHKFWHELALAVQLAFPKETLSTADKLAHQIHQFRYVISAYQAEWVRRCFPGDTDRESLLHYLRTKKRKRFWRRRFDFNLGESSRLHNKLPQSGNDISFPINIKIVMGFHTEFILDSQDCFANELDPRGRKLNGLINGASFNYANRNNRRHRELDIMPVKIHDPLFRRQALANAGNPFYAPKMIYRRGHRLWNMSYLNKKGYYARNGRSLKQEVASFRRTFVKSLKLKK</sequence>
<dbReference type="RefSeq" id="WP_116879000.1">
    <property type="nucleotide sequence ID" value="NZ_CP031733.1"/>
</dbReference>
<organism evidence="3 5">
    <name type="scientific">Streptococcus chenjunshii</name>
    <dbReference type="NCBI Taxonomy" id="2173853"/>
    <lineage>
        <taxon>Bacteria</taxon>
        <taxon>Bacillati</taxon>
        <taxon>Bacillota</taxon>
        <taxon>Bacilli</taxon>
        <taxon>Lactobacillales</taxon>
        <taxon>Streptococcaceae</taxon>
        <taxon>Streptococcus</taxon>
    </lineage>
</organism>
<evidence type="ECO:0000313" key="6">
    <source>
        <dbReference type="Proteomes" id="UP000264056"/>
    </source>
</evidence>
<reference evidence="2 6" key="1">
    <citation type="submission" date="2018-08" db="EMBL/GenBank/DDBJ databases">
        <title>Draft genome of Streptococcus sp .nov. Z2.</title>
        <authorList>
            <person name="Tian Z."/>
        </authorList>
    </citation>
    <scope>NUCLEOTIDE SEQUENCE [LARGE SCALE GENOMIC DNA]</scope>
    <source>
        <strain evidence="2 6">Z2</strain>
    </source>
</reference>
<reference evidence="1" key="4">
    <citation type="journal article" date="2019" name="Int. J. Syst. Evol. Microbiol.">
        <title>Streptococcus chenjunshii sp. nov. isolated from feces of Tibetan antelopes.</title>
        <authorList>
            <person name="Tian Z."/>
            <person name="Lu S."/>
            <person name="Jin D."/>
            <person name="Yang J."/>
            <person name="Pu J."/>
            <person name="Lai X.H."/>
            <person name="Bai X.N."/>
            <person name="Wu X.M."/>
            <person name="Li J."/>
            <person name="Wang S."/>
            <person name="Xu J."/>
        </authorList>
    </citation>
    <scope>NUCLEOTIDE SEQUENCE</scope>
    <source>
        <strain evidence="1">Z15</strain>
    </source>
</reference>
<dbReference type="Pfam" id="PF11311">
    <property type="entry name" value="DUF3114"/>
    <property type="match status" value="1"/>
</dbReference>
<dbReference type="Proteomes" id="UP000262901">
    <property type="component" value="Unassembled WGS sequence"/>
</dbReference>
<reference evidence="3 5" key="2">
    <citation type="submission" date="2018-08" db="EMBL/GenBank/DDBJ databases">
        <title>Draft genome of Streptococcus sp. nov. Z1.</title>
        <authorList>
            <person name="Tian Z."/>
        </authorList>
    </citation>
    <scope>NUCLEOTIDE SEQUENCE [LARGE SCALE GENOMIC DNA]</scope>
    <source>
        <strain evidence="3">Z1</strain>
        <strain evidence="5">Z1(2018)</strain>
    </source>
</reference>